<proteinExistence type="predicted"/>
<dbReference type="AlphaFoldDB" id="Q4UFU9"/>
<keyword evidence="4" id="KW-1185">Reference proteome</keyword>
<name>Q4UFU9_THEAN</name>
<dbReference type="InParanoid" id="Q4UFU9"/>
<organism evidence="3 4">
    <name type="scientific">Theileria annulata</name>
    <dbReference type="NCBI Taxonomy" id="5874"/>
    <lineage>
        <taxon>Eukaryota</taxon>
        <taxon>Sar</taxon>
        <taxon>Alveolata</taxon>
        <taxon>Apicomplexa</taxon>
        <taxon>Aconoidasida</taxon>
        <taxon>Piroplasmida</taxon>
        <taxon>Theileriidae</taxon>
        <taxon>Theileria</taxon>
    </lineage>
</organism>
<dbReference type="KEGG" id="tan:TA15050"/>
<feature type="coiled-coil region" evidence="1">
    <location>
        <begin position="214"/>
        <end position="275"/>
    </location>
</feature>
<reference evidence="3 4" key="1">
    <citation type="journal article" date="2005" name="Science">
        <title>Genome of the host-cell transforming parasite Theileria annulata compared with T. parva.</title>
        <authorList>
            <person name="Pain A."/>
            <person name="Renauld H."/>
            <person name="Berriman M."/>
            <person name="Murphy L."/>
            <person name="Yeats C.A."/>
            <person name="Weir W."/>
            <person name="Kerhornou A."/>
            <person name="Aslett M."/>
            <person name="Bishop R."/>
            <person name="Bouchier C."/>
            <person name="Cochet M."/>
            <person name="Coulson R.M.R."/>
            <person name="Cronin A."/>
            <person name="de Villiers E.P."/>
            <person name="Fraser A."/>
            <person name="Fosker N."/>
            <person name="Gardner M."/>
            <person name="Goble A."/>
            <person name="Griffiths-Jones S."/>
            <person name="Harris D.E."/>
            <person name="Katzer F."/>
            <person name="Larke N."/>
            <person name="Lord A."/>
            <person name="Maser P."/>
            <person name="McKellar S."/>
            <person name="Mooney P."/>
            <person name="Morton F."/>
            <person name="Nene V."/>
            <person name="O'Neil S."/>
            <person name="Price C."/>
            <person name="Quail M.A."/>
            <person name="Rabbinowitsch E."/>
            <person name="Rawlings N.D."/>
            <person name="Rutter S."/>
            <person name="Saunders D."/>
            <person name="Seeger K."/>
            <person name="Shah T."/>
            <person name="Squares R."/>
            <person name="Squares S."/>
            <person name="Tivey A."/>
            <person name="Walker A.R."/>
            <person name="Woodward J."/>
            <person name="Dobbelaere D.A.E."/>
            <person name="Langsley G."/>
            <person name="Rajandream M.A."/>
            <person name="McKeever D."/>
            <person name="Shiels B."/>
            <person name="Tait A."/>
            <person name="Barrell B.G."/>
            <person name="Hall N."/>
        </authorList>
    </citation>
    <scope>NUCLEOTIDE SEQUENCE [LARGE SCALE GENOMIC DNA]</scope>
    <source>
        <strain evidence="4">Ankara</strain>
    </source>
</reference>
<protein>
    <submittedName>
        <fullName evidence="3">Tpr-related protein family member, putative</fullName>
    </submittedName>
</protein>
<evidence type="ECO:0000313" key="4">
    <source>
        <dbReference type="Proteomes" id="UP000001950"/>
    </source>
</evidence>
<feature type="compositionally biased region" description="Polar residues" evidence="2">
    <location>
        <begin position="24"/>
        <end position="49"/>
    </location>
</feature>
<dbReference type="EMBL" id="CR940348">
    <property type="protein sequence ID" value="CAI74209.1"/>
    <property type="molecule type" value="Genomic_DNA"/>
</dbReference>
<accession>Q4UFU9</accession>
<dbReference type="RefSeq" id="XP_951941.1">
    <property type="nucleotide sequence ID" value="XM_946848.1"/>
</dbReference>
<keyword evidence="1" id="KW-0175">Coiled coil</keyword>
<feature type="region of interest" description="Disordered" evidence="2">
    <location>
        <begin position="16"/>
        <end position="49"/>
    </location>
</feature>
<evidence type="ECO:0000256" key="2">
    <source>
        <dbReference type="SAM" id="MobiDB-lite"/>
    </source>
</evidence>
<dbReference type="Proteomes" id="UP000001950">
    <property type="component" value="Chromosome 2"/>
</dbReference>
<dbReference type="VEuPathDB" id="PiroplasmaDB:TA15050"/>
<evidence type="ECO:0000313" key="3">
    <source>
        <dbReference type="EMBL" id="CAI74209.1"/>
    </source>
</evidence>
<evidence type="ECO:0000256" key="1">
    <source>
        <dbReference type="SAM" id="Coils"/>
    </source>
</evidence>
<gene>
    <name evidence="3" type="ORF">TA15050</name>
</gene>
<dbReference type="GeneID" id="3862222"/>
<sequence>MVQSNIVPDGFKTKATKLGTTAGNQSKSEVASTQDTDLDKQNNAQSGLANKSGELAAKALALYDAAKTLETAATTDTALKPLKDTAGALKNAAGTSGGTSGLFKAAEELAKQAGSPAEDQANQVINAFEEVEKHYLALMKQAGDSKLTEHPEVIQVVKAYHLVKNTYYQMLIGYRIRYLIGNGSDGILQKASDLHTKASNLANAPGLSPQDDPQKDLKEQLKGLANELKNATDNNAGLQQALNQLKTAEGDTNIVENATKVIEKYKKVKEAYEKIKAKDSDYTKLAARVEYGPVTTAFNALDKKFEALKKSYENVLILRVQELSNLAQALSTKASDLKAVSGLTKEANALAEAASKDPSEGLAQKAKALVGAINGPGDTTSPATEVITAFDKVTKAYDDLANKNEYKQKLNSALAKQGQVLVGDELKVKEVGVAYANLKAVYDKILYFTKIKHYAKQMESKVQSITSPATAKEVKTVIAKLKSINSLLPADPKFTVQNDIESIKNAVYGAQFEEK</sequence>